<name>A0A1E5GYI2_9ENTE</name>
<dbReference type="EMBL" id="MIJY01000010">
    <property type="protein sequence ID" value="OEG17726.1"/>
    <property type="molecule type" value="Genomic_DNA"/>
</dbReference>
<gene>
    <name evidence="1" type="ORF">BCR25_17785</name>
</gene>
<comment type="caution">
    <text evidence="1">The sequence shown here is derived from an EMBL/GenBank/DDBJ whole genome shotgun (WGS) entry which is preliminary data.</text>
</comment>
<reference evidence="2" key="1">
    <citation type="submission" date="2016-09" db="EMBL/GenBank/DDBJ databases">
        <authorList>
            <person name="Gulvik C.A."/>
        </authorList>
    </citation>
    <scope>NUCLEOTIDE SEQUENCE [LARGE SCALE GENOMIC DNA]</scope>
    <source>
        <strain evidence="2">LMG 8895</strain>
    </source>
</reference>
<protein>
    <recommendedName>
        <fullName evidence="3">Squalene cyclase C-terminal domain-containing protein</fullName>
    </recommendedName>
</protein>
<accession>A0A1E5GYI2</accession>
<evidence type="ECO:0008006" key="3">
    <source>
        <dbReference type="Google" id="ProtNLM"/>
    </source>
</evidence>
<organism evidence="1 2">
    <name type="scientific">Enterococcus termitis</name>
    <dbReference type="NCBI Taxonomy" id="332950"/>
    <lineage>
        <taxon>Bacteria</taxon>
        <taxon>Bacillati</taxon>
        <taxon>Bacillota</taxon>
        <taxon>Bacilli</taxon>
        <taxon>Lactobacillales</taxon>
        <taxon>Enterococcaceae</taxon>
        <taxon>Enterococcus</taxon>
    </lineage>
</organism>
<sequence length="291" mass="33611">MDTAFKLKKKIEDKEDIDNPIVYLEKSEIVQKYSELENLTDLGKIFALIGLSEIPYSHELAITKELVAFINSHIATNEGFSYTRKAEGLVPCYNAMLLEAYCKLGLGKTDETQKALNWIKQYQLFERNKTTTWRENGICKHGGCLKKTPCYIGIGKTIRALIAYQELVDNKDEKVEYLLEKGTNYMLNQKMYKRLSNGEAISAHITDNMFPQSYALSLTDIVYITGKRALWGLKATKDLRTLIESKRTKKEGWKNEYIYKYKGYIAFDNRRQESPWITDIIENSLKDCSNN</sequence>
<dbReference type="AlphaFoldDB" id="A0A1E5GYI2"/>
<evidence type="ECO:0000313" key="2">
    <source>
        <dbReference type="Proteomes" id="UP000095094"/>
    </source>
</evidence>
<dbReference type="OrthoDB" id="2192355at2"/>
<proteinExistence type="predicted"/>
<dbReference type="RefSeq" id="WP_069662897.1">
    <property type="nucleotide sequence ID" value="NZ_JBHUJJ010000001.1"/>
</dbReference>
<dbReference type="Proteomes" id="UP000095094">
    <property type="component" value="Unassembled WGS sequence"/>
</dbReference>
<evidence type="ECO:0000313" key="1">
    <source>
        <dbReference type="EMBL" id="OEG17726.1"/>
    </source>
</evidence>
<keyword evidence="2" id="KW-1185">Reference proteome</keyword>